<dbReference type="InterPro" id="IPR009057">
    <property type="entry name" value="Homeodomain-like_sf"/>
</dbReference>
<name>A0A498QLZ3_9MYCO</name>
<dbReference type="InterPro" id="IPR036271">
    <property type="entry name" value="Tet_transcr_reg_TetR-rel_C_sf"/>
</dbReference>
<dbReference type="PANTHER" id="PTHR30055:SF225">
    <property type="entry name" value="TRANSCRIPTIONAL REGULATORY PROTEIN-RELATED"/>
    <property type="match status" value="1"/>
</dbReference>
<feature type="region of interest" description="Disordered" evidence="3">
    <location>
        <begin position="1"/>
        <end position="39"/>
    </location>
</feature>
<evidence type="ECO:0000256" key="3">
    <source>
        <dbReference type="SAM" id="MobiDB-lite"/>
    </source>
</evidence>
<dbReference type="SUPFAM" id="SSF48498">
    <property type="entry name" value="Tetracyclin repressor-like, C-terminal domain"/>
    <property type="match status" value="1"/>
</dbReference>
<keyword evidence="6" id="KW-1185">Reference proteome</keyword>
<accession>A0A498QLZ3</accession>
<dbReference type="Gene3D" id="1.10.10.60">
    <property type="entry name" value="Homeodomain-like"/>
    <property type="match status" value="1"/>
</dbReference>
<dbReference type="RefSeq" id="WP_075541490.1">
    <property type="nucleotide sequence ID" value="NZ_UPHQ01000315.1"/>
</dbReference>
<evidence type="ECO:0000256" key="2">
    <source>
        <dbReference type="PROSITE-ProRule" id="PRU00335"/>
    </source>
</evidence>
<dbReference type="Pfam" id="PF00440">
    <property type="entry name" value="TetR_N"/>
    <property type="match status" value="1"/>
</dbReference>
<sequence>MTGLGRKQPRNHNAGNDSSPAAPTRRRRPGAGRRRDPDIDTRVLRAARQAYAEFGWAGFHFDRVAKSAQVSRDVLYRRYADKESLLLDALADAVLPTVSGQGPIDDQLMTYARDIYAYFTSADGIASLRIHLEAAQFPDLYRAYRSRVVDPNFELNIAALDQAARNGLLRNTANSVAVLEAIGGGVLIHALFSQHAGATREAAPLSRDRLEAALTSFVALALDDPGQS</sequence>
<dbReference type="InterPro" id="IPR001647">
    <property type="entry name" value="HTH_TetR"/>
</dbReference>
<evidence type="ECO:0000256" key="1">
    <source>
        <dbReference type="ARBA" id="ARBA00023125"/>
    </source>
</evidence>
<protein>
    <recommendedName>
        <fullName evidence="4">HTH tetR-type domain-containing protein</fullName>
    </recommendedName>
</protein>
<dbReference type="SUPFAM" id="SSF46689">
    <property type="entry name" value="Homeodomain-like"/>
    <property type="match status" value="1"/>
</dbReference>
<dbReference type="PANTHER" id="PTHR30055">
    <property type="entry name" value="HTH-TYPE TRANSCRIPTIONAL REGULATOR RUTR"/>
    <property type="match status" value="1"/>
</dbReference>
<dbReference type="GO" id="GO:0003700">
    <property type="term" value="F:DNA-binding transcription factor activity"/>
    <property type="evidence" value="ECO:0007669"/>
    <property type="project" value="TreeGrafter"/>
</dbReference>
<gene>
    <name evidence="5" type="ORF">LAUMK13_05674</name>
</gene>
<dbReference type="Gene3D" id="1.10.357.10">
    <property type="entry name" value="Tetracycline Repressor, domain 2"/>
    <property type="match status" value="1"/>
</dbReference>
<dbReference type="Proteomes" id="UP000267289">
    <property type="component" value="Unassembled WGS sequence"/>
</dbReference>
<keyword evidence="1 2" id="KW-0238">DNA-binding</keyword>
<proteinExistence type="predicted"/>
<dbReference type="EMBL" id="UPHQ01000315">
    <property type="protein sequence ID" value="VBA46489.1"/>
    <property type="molecule type" value="Genomic_DNA"/>
</dbReference>
<dbReference type="PROSITE" id="PS50977">
    <property type="entry name" value="HTH_TETR_2"/>
    <property type="match status" value="1"/>
</dbReference>
<feature type="domain" description="HTH tetR-type" evidence="4">
    <location>
        <begin position="37"/>
        <end position="97"/>
    </location>
</feature>
<dbReference type="PRINTS" id="PR00455">
    <property type="entry name" value="HTHTETR"/>
</dbReference>
<evidence type="ECO:0000259" key="4">
    <source>
        <dbReference type="PROSITE" id="PS50977"/>
    </source>
</evidence>
<evidence type="ECO:0000313" key="5">
    <source>
        <dbReference type="EMBL" id="VBA46489.1"/>
    </source>
</evidence>
<dbReference type="AlphaFoldDB" id="A0A498QLZ3"/>
<reference evidence="5 6" key="1">
    <citation type="submission" date="2018-09" db="EMBL/GenBank/DDBJ databases">
        <authorList>
            <person name="Tagini F."/>
        </authorList>
    </citation>
    <scope>NUCLEOTIDE SEQUENCE [LARGE SCALE GENOMIC DNA]</scope>
    <source>
        <strain evidence="5 6">MK13</strain>
    </source>
</reference>
<organism evidence="5 6">
    <name type="scientific">Mycobacterium innocens</name>
    <dbReference type="NCBI Taxonomy" id="2341083"/>
    <lineage>
        <taxon>Bacteria</taxon>
        <taxon>Bacillati</taxon>
        <taxon>Actinomycetota</taxon>
        <taxon>Actinomycetes</taxon>
        <taxon>Mycobacteriales</taxon>
        <taxon>Mycobacteriaceae</taxon>
        <taxon>Mycobacterium</taxon>
    </lineage>
</organism>
<dbReference type="GO" id="GO:0000976">
    <property type="term" value="F:transcription cis-regulatory region binding"/>
    <property type="evidence" value="ECO:0007669"/>
    <property type="project" value="TreeGrafter"/>
</dbReference>
<evidence type="ECO:0000313" key="6">
    <source>
        <dbReference type="Proteomes" id="UP000267289"/>
    </source>
</evidence>
<dbReference type="InterPro" id="IPR050109">
    <property type="entry name" value="HTH-type_TetR-like_transc_reg"/>
</dbReference>
<feature type="DNA-binding region" description="H-T-H motif" evidence="2">
    <location>
        <begin position="60"/>
        <end position="79"/>
    </location>
</feature>